<protein>
    <submittedName>
        <fullName evidence="2">Uncharacterized protein</fullName>
    </submittedName>
</protein>
<dbReference type="Proteomes" id="UP000075883">
    <property type="component" value="Unassembled WGS sequence"/>
</dbReference>
<feature type="compositionally biased region" description="Low complexity" evidence="1">
    <location>
        <begin position="33"/>
        <end position="46"/>
    </location>
</feature>
<proteinExistence type="predicted"/>
<dbReference type="VEuPathDB" id="VectorBase:ACUA027957"/>
<evidence type="ECO:0000256" key="1">
    <source>
        <dbReference type="SAM" id="MobiDB-lite"/>
    </source>
</evidence>
<dbReference type="AlphaFoldDB" id="A0A182MWG7"/>
<dbReference type="EMBL" id="AXCM01011460">
    <property type="status" value="NOT_ANNOTATED_CDS"/>
    <property type="molecule type" value="Genomic_DNA"/>
</dbReference>
<evidence type="ECO:0000313" key="3">
    <source>
        <dbReference type="Proteomes" id="UP000075883"/>
    </source>
</evidence>
<sequence length="132" mass="14454">MLIVSSRVGTIPTGHAVHTNTIDKRPSMDPGDSLPTEWPSSSSSSSPLPPPLPSESSFRNLSDPGVPIPANVCCLPSIMKLRLTEWHAIASHIAKKKRKNSNTTTTTREETREISNKLHWAVRGSVLCYAQR</sequence>
<feature type="region of interest" description="Disordered" evidence="1">
    <location>
        <begin position="1"/>
        <end position="61"/>
    </location>
</feature>
<organism evidence="2 3">
    <name type="scientific">Anopheles culicifacies</name>
    <dbReference type="NCBI Taxonomy" id="139723"/>
    <lineage>
        <taxon>Eukaryota</taxon>
        <taxon>Metazoa</taxon>
        <taxon>Ecdysozoa</taxon>
        <taxon>Arthropoda</taxon>
        <taxon>Hexapoda</taxon>
        <taxon>Insecta</taxon>
        <taxon>Pterygota</taxon>
        <taxon>Neoptera</taxon>
        <taxon>Endopterygota</taxon>
        <taxon>Diptera</taxon>
        <taxon>Nematocera</taxon>
        <taxon>Culicoidea</taxon>
        <taxon>Culicidae</taxon>
        <taxon>Anophelinae</taxon>
        <taxon>Anopheles</taxon>
        <taxon>culicifacies species complex</taxon>
    </lineage>
</organism>
<reference evidence="3" key="1">
    <citation type="submission" date="2013-09" db="EMBL/GenBank/DDBJ databases">
        <title>The Genome Sequence of Anopheles culicifacies species A.</title>
        <authorList>
            <consortium name="The Broad Institute Genomics Platform"/>
            <person name="Neafsey D.E."/>
            <person name="Besansky N."/>
            <person name="Howell P."/>
            <person name="Walton C."/>
            <person name="Young S.K."/>
            <person name="Zeng Q."/>
            <person name="Gargeya S."/>
            <person name="Fitzgerald M."/>
            <person name="Haas B."/>
            <person name="Abouelleil A."/>
            <person name="Allen A.W."/>
            <person name="Alvarado L."/>
            <person name="Arachchi H.M."/>
            <person name="Berlin A.M."/>
            <person name="Chapman S.B."/>
            <person name="Gainer-Dewar J."/>
            <person name="Goldberg J."/>
            <person name="Griggs A."/>
            <person name="Gujja S."/>
            <person name="Hansen M."/>
            <person name="Howarth C."/>
            <person name="Imamovic A."/>
            <person name="Ireland A."/>
            <person name="Larimer J."/>
            <person name="McCowan C."/>
            <person name="Murphy C."/>
            <person name="Pearson M."/>
            <person name="Poon T.W."/>
            <person name="Priest M."/>
            <person name="Roberts A."/>
            <person name="Saif S."/>
            <person name="Shea T."/>
            <person name="Sisk P."/>
            <person name="Sykes S."/>
            <person name="Wortman J."/>
            <person name="Nusbaum C."/>
            <person name="Birren B."/>
        </authorList>
    </citation>
    <scope>NUCLEOTIDE SEQUENCE [LARGE SCALE GENOMIC DNA]</scope>
    <source>
        <strain evidence="3">A-37</strain>
    </source>
</reference>
<name>A0A182MWG7_9DIPT</name>
<accession>A0A182MWG7</accession>
<evidence type="ECO:0000313" key="2">
    <source>
        <dbReference type="EnsemblMetazoa" id="ACUA027957-PA"/>
    </source>
</evidence>
<reference evidence="2" key="2">
    <citation type="submission" date="2020-05" db="UniProtKB">
        <authorList>
            <consortium name="EnsemblMetazoa"/>
        </authorList>
    </citation>
    <scope>IDENTIFICATION</scope>
    <source>
        <strain evidence="2">A-37</strain>
    </source>
</reference>
<dbReference type="EnsemblMetazoa" id="ACUA027957-RA">
    <property type="protein sequence ID" value="ACUA027957-PA"/>
    <property type="gene ID" value="ACUA027957"/>
</dbReference>
<keyword evidence="3" id="KW-1185">Reference proteome</keyword>